<organism evidence="1 2">
    <name type="scientific">Rhizobium rhizoryzae</name>
    <dbReference type="NCBI Taxonomy" id="451876"/>
    <lineage>
        <taxon>Bacteria</taxon>
        <taxon>Pseudomonadati</taxon>
        <taxon>Pseudomonadota</taxon>
        <taxon>Alphaproteobacteria</taxon>
        <taxon>Hyphomicrobiales</taxon>
        <taxon>Rhizobiaceae</taxon>
        <taxon>Rhizobium/Agrobacterium group</taxon>
        <taxon>Rhizobium</taxon>
    </lineage>
</organism>
<dbReference type="EMBL" id="JACIEC010000022">
    <property type="protein sequence ID" value="MBB4146198.1"/>
    <property type="molecule type" value="Genomic_DNA"/>
</dbReference>
<evidence type="ECO:0000313" key="1">
    <source>
        <dbReference type="EMBL" id="MBB4146198.1"/>
    </source>
</evidence>
<reference evidence="1 2" key="1">
    <citation type="submission" date="2020-08" db="EMBL/GenBank/DDBJ databases">
        <title>Genomic Encyclopedia of Type Strains, Phase IV (KMG-IV): sequencing the most valuable type-strain genomes for metagenomic binning, comparative biology and taxonomic classification.</title>
        <authorList>
            <person name="Goeker M."/>
        </authorList>
    </citation>
    <scope>NUCLEOTIDE SEQUENCE [LARGE SCALE GENOMIC DNA]</scope>
    <source>
        <strain evidence="1 2">DSM 29514</strain>
    </source>
</reference>
<dbReference type="AlphaFoldDB" id="A0A7W6LML4"/>
<gene>
    <name evidence="1" type="ORF">GGQ72_004768</name>
</gene>
<dbReference type="InterPro" id="IPR011050">
    <property type="entry name" value="Pectin_lyase_fold/virulence"/>
</dbReference>
<evidence type="ECO:0008006" key="3">
    <source>
        <dbReference type="Google" id="ProtNLM"/>
    </source>
</evidence>
<dbReference type="Gene3D" id="2.160.20.10">
    <property type="entry name" value="Single-stranded right-handed beta-helix, Pectin lyase-like"/>
    <property type="match status" value="1"/>
</dbReference>
<dbReference type="Proteomes" id="UP000519897">
    <property type="component" value="Unassembled WGS sequence"/>
</dbReference>
<protein>
    <recommendedName>
        <fullName evidence="3">Pectate lyase superfamily protein domain-containing protein</fullName>
    </recommendedName>
</protein>
<dbReference type="SUPFAM" id="SSF51126">
    <property type="entry name" value="Pectin lyase-like"/>
    <property type="match status" value="1"/>
</dbReference>
<accession>A0A7W6LML4</accession>
<name>A0A7W6LML4_9HYPH</name>
<keyword evidence="2" id="KW-1185">Reference proteome</keyword>
<evidence type="ECO:0000313" key="2">
    <source>
        <dbReference type="Proteomes" id="UP000519897"/>
    </source>
</evidence>
<proteinExistence type="predicted"/>
<sequence length="410" mass="45737">MNFLLLNSLFLRPLIAHADGSQANTKKSYRYVALLGDGSHDDSAIIQAEIDRTYSSGGGTLIVTSPRAYYRWPVFVPSFVHIVHTGTIIEIDHGADGRPAAPAYVLGNCREFNRDIVQQRRKTDDRLGNYENVDFEDIPLGTWPEEYDEVHGISGTSNARIRAIDCSVSGMTISAPTHLTDRAFGVWFGNVSRARATNWTTNNLTQPFSLGSDYHPRTPYAVECVVENLHVSTPSSSRTYYGIGFLANANRCTARYLYQHSAVPDNLRDGNMIYANFAKNCVIENFVGNCGFGENGDGVGLQNSSGCRVRNGVVMNARNGISDYYTRVEFLDPFNRNQYKDITCINCENGIKIASKYSVFENIDTKSCKNDLYIVNNNAVLNKLINVKVDNVRYGKSASPDFFFNNNLRK</sequence>
<dbReference type="InterPro" id="IPR012334">
    <property type="entry name" value="Pectin_lyas_fold"/>
</dbReference>
<dbReference type="RefSeq" id="WP_183898124.1">
    <property type="nucleotide sequence ID" value="NZ_JACIEC010000022.1"/>
</dbReference>
<comment type="caution">
    <text evidence="1">The sequence shown here is derived from an EMBL/GenBank/DDBJ whole genome shotgun (WGS) entry which is preliminary data.</text>
</comment>